<sequence length="405" mass="43788">MQRICAAGWGRWGAFTIPGTHEGPTLLYFPSTNSAAHRPADRDVTRLHSLLDDDVWAFANCRVEAPGYPVAEIDWFFYNTRTGCLMLSEWKRFPKSVAVAADVGEPWVLADGSAVPNAIEQVTKQQRAVRRVIERSILPKHFTGHAQAKIAQCVYSPQIGEATDIERLQFGRVHGALSALASAVQTLPSPSPLLLNDDDGARLELARALCALFRCSMSAEVEAKLGPTPAKPPASRAAVIIRISEIHREMAKLHRELAHLMLAAEGAAEAKPALGSPTMLSAGSLSKVQPAVAAPKKPVVKVTDHERMRTHLAPRLAHVNGSREKATKALAQAWLAALADPQLHGPAGINVSLFGSLASPLVKNQHGSLQKLVGMQPRKWCMLQAEQAGLKPRNVAGKPSNIRVR</sequence>
<dbReference type="EMBL" id="BAAAON010000003">
    <property type="protein sequence ID" value="GAA2177088.1"/>
    <property type="molecule type" value="Genomic_DNA"/>
</dbReference>
<keyword evidence="2" id="KW-1185">Reference proteome</keyword>
<dbReference type="RefSeq" id="WP_346028539.1">
    <property type="nucleotide sequence ID" value="NZ_BAAAON010000003.1"/>
</dbReference>
<evidence type="ECO:0008006" key="3">
    <source>
        <dbReference type="Google" id="ProtNLM"/>
    </source>
</evidence>
<evidence type="ECO:0000313" key="2">
    <source>
        <dbReference type="Proteomes" id="UP001500974"/>
    </source>
</evidence>
<gene>
    <name evidence="1" type="ORF">GCM10009784_26310</name>
</gene>
<evidence type="ECO:0000313" key="1">
    <source>
        <dbReference type="EMBL" id="GAA2177088.1"/>
    </source>
</evidence>
<organism evidence="1 2">
    <name type="scientific">Arthrobacter parietis</name>
    <dbReference type="NCBI Taxonomy" id="271434"/>
    <lineage>
        <taxon>Bacteria</taxon>
        <taxon>Bacillati</taxon>
        <taxon>Actinomycetota</taxon>
        <taxon>Actinomycetes</taxon>
        <taxon>Micrococcales</taxon>
        <taxon>Micrococcaceae</taxon>
        <taxon>Arthrobacter</taxon>
    </lineage>
</organism>
<dbReference type="Proteomes" id="UP001500974">
    <property type="component" value="Unassembled WGS sequence"/>
</dbReference>
<proteinExistence type="predicted"/>
<name>A0ABN3B0D7_9MICC</name>
<comment type="caution">
    <text evidence="1">The sequence shown here is derived from an EMBL/GenBank/DDBJ whole genome shotgun (WGS) entry which is preliminary data.</text>
</comment>
<accession>A0ABN3B0D7</accession>
<protein>
    <recommendedName>
        <fullName evidence="3">NERD domain-containing protein</fullName>
    </recommendedName>
</protein>
<reference evidence="1 2" key="1">
    <citation type="journal article" date="2019" name="Int. J. Syst. Evol. Microbiol.">
        <title>The Global Catalogue of Microorganisms (GCM) 10K type strain sequencing project: providing services to taxonomists for standard genome sequencing and annotation.</title>
        <authorList>
            <consortium name="The Broad Institute Genomics Platform"/>
            <consortium name="The Broad Institute Genome Sequencing Center for Infectious Disease"/>
            <person name="Wu L."/>
            <person name="Ma J."/>
        </authorList>
    </citation>
    <scope>NUCLEOTIDE SEQUENCE [LARGE SCALE GENOMIC DNA]</scope>
    <source>
        <strain evidence="1 2">JCM 14917</strain>
    </source>
</reference>